<comment type="caution">
    <text evidence="4">The sequence shown here is derived from an EMBL/GenBank/DDBJ whole genome shotgun (WGS) entry which is preliminary data.</text>
</comment>
<feature type="chain" id="PRO_5020429223" description="TPM domain-containing protein" evidence="2">
    <location>
        <begin position="21"/>
        <end position="298"/>
    </location>
</feature>
<reference evidence="4 5" key="1">
    <citation type="submission" date="2017-10" db="EMBL/GenBank/DDBJ databases">
        <title>Genomics of the genus Arcobacter.</title>
        <authorList>
            <person name="Perez-Cataluna A."/>
            <person name="Figueras M.J."/>
        </authorList>
    </citation>
    <scope>NUCLEOTIDE SEQUENCE [LARGE SCALE GENOMIC DNA]</scope>
    <source>
        <strain evidence="4 5">CECT 8993</strain>
    </source>
</reference>
<protein>
    <recommendedName>
        <fullName evidence="3">TPM domain-containing protein</fullName>
    </recommendedName>
</protein>
<evidence type="ECO:0000256" key="1">
    <source>
        <dbReference type="SAM" id="Phobius"/>
    </source>
</evidence>
<proteinExistence type="predicted"/>
<organism evidence="4 5">
    <name type="scientific">Halarcobacter ebronensis</name>
    <dbReference type="NCBI Taxonomy" id="1462615"/>
    <lineage>
        <taxon>Bacteria</taxon>
        <taxon>Pseudomonadati</taxon>
        <taxon>Campylobacterota</taxon>
        <taxon>Epsilonproteobacteria</taxon>
        <taxon>Campylobacterales</taxon>
        <taxon>Arcobacteraceae</taxon>
        <taxon>Halarcobacter</taxon>
    </lineage>
</organism>
<dbReference type="Proteomes" id="UP000290172">
    <property type="component" value="Unassembled WGS sequence"/>
</dbReference>
<dbReference type="InterPro" id="IPR007621">
    <property type="entry name" value="TPM_dom"/>
</dbReference>
<dbReference type="Pfam" id="PF04536">
    <property type="entry name" value="TPM_phosphatase"/>
    <property type="match status" value="1"/>
</dbReference>
<feature type="domain" description="TPM" evidence="3">
    <location>
        <begin position="31"/>
        <end position="154"/>
    </location>
</feature>
<accession>A0A4Q0Y6V0</accession>
<dbReference type="AlphaFoldDB" id="A0A4Q0Y6V0"/>
<evidence type="ECO:0000256" key="2">
    <source>
        <dbReference type="SAM" id="SignalP"/>
    </source>
</evidence>
<dbReference type="PANTHER" id="PTHR30373">
    <property type="entry name" value="UPF0603 PROTEIN YGCG"/>
    <property type="match status" value="1"/>
</dbReference>
<evidence type="ECO:0000313" key="4">
    <source>
        <dbReference type="EMBL" id="RXJ65922.1"/>
    </source>
</evidence>
<keyword evidence="1" id="KW-1133">Transmembrane helix</keyword>
<gene>
    <name evidence="4" type="ORF">CRV08_13905</name>
</gene>
<dbReference type="PANTHER" id="PTHR30373:SF2">
    <property type="entry name" value="UPF0603 PROTEIN YGCG"/>
    <property type="match status" value="1"/>
</dbReference>
<feature type="signal peptide" evidence="2">
    <location>
        <begin position="1"/>
        <end position="20"/>
    </location>
</feature>
<keyword evidence="2" id="KW-0732">Signal</keyword>
<dbReference type="EMBL" id="PDKJ01000018">
    <property type="protein sequence ID" value="RXJ65922.1"/>
    <property type="molecule type" value="Genomic_DNA"/>
</dbReference>
<sequence length="298" mass="32524">MKRFFYTLLSLLFLQTLLFAAPTFPELTGRVVDDAKILNSSQKQTLTKLLKEEEKNSSNQIVIVTLESLNGYDIADYGYQLGRHWGIGQKDKNNGVLLIVSMAEKKLRIEVGYGLEGALTDKISHEIIEYIIKPNFRSGNFYTGILKGTKAIIASVKGEYKAEDYHIPTKSNHSWILIYFAIFFISPIFMGIFRKRANKVTRFFHALMLSAFGASFAIGVFESLLISFIVFFLLWVIVFLSNQSLTEITNTSSNSGTYWGSSNHSGGFGGGFGGGSFGGGGFSGGGGGFGGGGASGGW</sequence>
<feature type="transmembrane region" description="Helical" evidence="1">
    <location>
        <begin position="224"/>
        <end position="241"/>
    </location>
</feature>
<evidence type="ECO:0000259" key="3">
    <source>
        <dbReference type="Pfam" id="PF04536"/>
    </source>
</evidence>
<dbReference type="Gene3D" id="3.10.310.50">
    <property type="match status" value="1"/>
</dbReference>
<keyword evidence="1" id="KW-0472">Membrane</keyword>
<feature type="transmembrane region" description="Helical" evidence="1">
    <location>
        <begin position="175"/>
        <end position="193"/>
    </location>
</feature>
<name>A0A4Q0Y6V0_9BACT</name>
<evidence type="ECO:0000313" key="5">
    <source>
        <dbReference type="Proteomes" id="UP000290172"/>
    </source>
</evidence>
<dbReference type="RefSeq" id="WP_128983168.1">
    <property type="nucleotide sequence ID" value="NZ_PDKJ01000018.1"/>
</dbReference>
<keyword evidence="1" id="KW-0812">Transmembrane</keyword>